<dbReference type="SMART" id="SM00220">
    <property type="entry name" value="S_TKc"/>
    <property type="match status" value="1"/>
</dbReference>
<keyword evidence="5 6" id="KW-0067">ATP-binding</keyword>
<dbReference type="EMBL" id="JAHLDV010000004">
    <property type="protein sequence ID" value="MBU3158788.1"/>
    <property type="molecule type" value="Genomic_DNA"/>
</dbReference>
<dbReference type="InterPro" id="IPR008271">
    <property type="entry name" value="Ser/Thr_kinase_AS"/>
</dbReference>
<evidence type="ECO:0000256" key="5">
    <source>
        <dbReference type="ARBA" id="ARBA00022840"/>
    </source>
</evidence>
<dbReference type="Pfam" id="PF00069">
    <property type="entry name" value="Pkinase"/>
    <property type="match status" value="1"/>
</dbReference>
<keyword evidence="4 9" id="KW-0418">Kinase</keyword>
<sequence>MLNSGDILDNKYEVIRTLGKGGMGVVYLCKNTSLGNLWAIKEVIQGKKNIDILTEANILKNLNHPGIRKIIDIFYANNNLYMVQDYVDGQTLKEYVNANGRIQTEKICKIVSDLCDIIGYLHNQNPIIIYRDIKPSNIMIMTSGKVVLIDFGISKVYKTDMSQDIDMICAGSSGYAAPEQYGSGKCCMQTDIYGIGMLIYFMMKGRTPYTGIEPLLDENYGTEINDELKKITQRCVKIDINERYALVEDLKEAILQISPEDEYEKLENLNDLNISKNVITKKVNIKIINKSMYESSIRVFFCFTFVIIASIYILYGNKKESTIVNTVDRNGIISPIVGSSNIEENAIKKFIKKPTTKIIVVPIKGVSRSITERGSKALKKNIPF</sequence>
<dbReference type="PROSITE" id="PS00108">
    <property type="entry name" value="PROTEIN_KINASE_ST"/>
    <property type="match status" value="1"/>
</dbReference>
<accession>A0ABS6BSH0</accession>
<evidence type="ECO:0000313" key="9">
    <source>
        <dbReference type="EMBL" id="MBU3158788.1"/>
    </source>
</evidence>
<protein>
    <recommendedName>
        <fullName evidence="1">non-specific serine/threonine protein kinase</fullName>
        <ecNumber evidence="1">2.7.11.1</ecNumber>
    </recommendedName>
</protein>
<organism evidence="9 10">
    <name type="scientific">Clostridium frigoris</name>
    <dbReference type="NCBI Taxonomy" id="205327"/>
    <lineage>
        <taxon>Bacteria</taxon>
        <taxon>Bacillati</taxon>
        <taxon>Bacillota</taxon>
        <taxon>Clostridia</taxon>
        <taxon>Eubacteriales</taxon>
        <taxon>Clostridiaceae</taxon>
        <taxon>Clostridium</taxon>
    </lineage>
</organism>
<dbReference type="PROSITE" id="PS00107">
    <property type="entry name" value="PROTEIN_KINASE_ATP"/>
    <property type="match status" value="1"/>
</dbReference>
<keyword evidence="3 6" id="KW-0547">Nucleotide-binding</keyword>
<keyword evidence="10" id="KW-1185">Reference proteome</keyword>
<dbReference type="CDD" id="cd14014">
    <property type="entry name" value="STKc_PknB_like"/>
    <property type="match status" value="1"/>
</dbReference>
<evidence type="ECO:0000256" key="2">
    <source>
        <dbReference type="ARBA" id="ARBA00022679"/>
    </source>
</evidence>
<dbReference type="Proteomes" id="UP000776252">
    <property type="component" value="Unassembled WGS sequence"/>
</dbReference>
<dbReference type="PANTHER" id="PTHR43289">
    <property type="entry name" value="MITOGEN-ACTIVATED PROTEIN KINASE KINASE KINASE 20-RELATED"/>
    <property type="match status" value="1"/>
</dbReference>
<keyword evidence="7" id="KW-1133">Transmembrane helix</keyword>
<proteinExistence type="predicted"/>
<reference evidence="9 10" key="1">
    <citation type="submission" date="2021-06" db="EMBL/GenBank/DDBJ databases">
        <title>Clostridia strains as spoilage organisms.</title>
        <authorList>
            <person name="Wambui J."/>
            <person name="Stephan R."/>
            <person name="Stevens M.J.A."/>
        </authorList>
    </citation>
    <scope>NUCLEOTIDE SEQUENCE [LARGE SCALE GENOMIC DNA]</scope>
    <source>
        <strain evidence="9 10">DSM 14204</strain>
    </source>
</reference>
<feature type="binding site" evidence="6">
    <location>
        <position position="41"/>
    </location>
    <ligand>
        <name>ATP</name>
        <dbReference type="ChEBI" id="CHEBI:30616"/>
    </ligand>
</feature>
<evidence type="ECO:0000256" key="3">
    <source>
        <dbReference type="ARBA" id="ARBA00022741"/>
    </source>
</evidence>
<feature type="domain" description="Protein kinase" evidence="8">
    <location>
        <begin position="12"/>
        <end position="255"/>
    </location>
</feature>
<dbReference type="InterPro" id="IPR000719">
    <property type="entry name" value="Prot_kinase_dom"/>
</dbReference>
<dbReference type="GO" id="GO:0004674">
    <property type="term" value="F:protein serine/threonine kinase activity"/>
    <property type="evidence" value="ECO:0007669"/>
    <property type="project" value="UniProtKB-KW"/>
</dbReference>
<dbReference type="RefSeq" id="WP_216145995.1">
    <property type="nucleotide sequence ID" value="NZ_JAHLDV010000004.1"/>
</dbReference>
<dbReference type="PROSITE" id="PS50011">
    <property type="entry name" value="PROTEIN_KINASE_DOM"/>
    <property type="match status" value="1"/>
</dbReference>
<gene>
    <name evidence="9" type="ORF">KPL37_03235</name>
</gene>
<dbReference type="InterPro" id="IPR017441">
    <property type="entry name" value="Protein_kinase_ATP_BS"/>
</dbReference>
<keyword evidence="7" id="KW-0472">Membrane</keyword>
<evidence type="ECO:0000256" key="1">
    <source>
        <dbReference type="ARBA" id="ARBA00012513"/>
    </source>
</evidence>
<evidence type="ECO:0000256" key="7">
    <source>
        <dbReference type="SAM" id="Phobius"/>
    </source>
</evidence>
<evidence type="ECO:0000259" key="8">
    <source>
        <dbReference type="PROSITE" id="PS50011"/>
    </source>
</evidence>
<evidence type="ECO:0000256" key="4">
    <source>
        <dbReference type="ARBA" id="ARBA00022777"/>
    </source>
</evidence>
<keyword evidence="7" id="KW-0812">Transmembrane</keyword>
<dbReference type="EC" id="2.7.11.1" evidence="1"/>
<dbReference type="PANTHER" id="PTHR43289:SF6">
    <property type="entry name" value="SERINE_THREONINE-PROTEIN KINASE NEKL-3"/>
    <property type="match status" value="1"/>
</dbReference>
<feature type="transmembrane region" description="Helical" evidence="7">
    <location>
        <begin position="297"/>
        <end position="315"/>
    </location>
</feature>
<evidence type="ECO:0000313" key="10">
    <source>
        <dbReference type="Proteomes" id="UP000776252"/>
    </source>
</evidence>
<keyword evidence="9" id="KW-0723">Serine/threonine-protein kinase</keyword>
<keyword evidence="2" id="KW-0808">Transferase</keyword>
<name>A0ABS6BSH0_9CLOT</name>
<comment type="caution">
    <text evidence="9">The sequence shown here is derived from an EMBL/GenBank/DDBJ whole genome shotgun (WGS) entry which is preliminary data.</text>
</comment>
<evidence type="ECO:0000256" key="6">
    <source>
        <dbReference type="PROSITE-ProRule" id="PRU10141"/>
    </source>
</evidence>